<protein>
    <submittedName>
        <fullName evidence="2">Uncharacterized protein</fullName>
    </submittedName>
</protein>
<name>A0ABR0ARY6_9CRUS</name>
<dbReference type="EMBL" id="JAOYFB010000038">
    <property type="protein sequence ID" value="KAK4027860.1"/>
    <property type="molecule type" value="Genomic_DNA"/>
</dbReference>
<gene>
    <name evidence="2" type="ORF">OUZ56_017001</name>
</gene>
<comment type="caution">
    <text evidence="2">The sequence shown here is derived from an EMBL/GenBank/DDBJ whole genome shotgun (WGS) entry which is preliminary data.</text>
</comment>
<feature type="compositionally biased region" description="Basic and acidic residues" evidence="1">
    <location>
        <begin position="1"/>
        <end position="12"/>
    </location>
</feature>
<proteinExistence type="predicted"/>
<reference evidence="2 3" key="1">
    <citation type="journal article" date="2023" name="Nucleic Acids Res.">
        <title>The hologenome of Daphnia magna reveals possible DNA methylation and microbiome-mediated evolution of the host genome.</title>
        <authorList>
            <person name="Chaturvedi A."/>
            <person name="Li X."/>
            <person name="Dhandapani V."/>
            <person name="Marshall H."/>
            <person name="Kissane S."/>
            <person name="Cuenca-Cambronero M."/>
            <person name="Asole G."/>
            <person name="Calvet F."/>
            <person name="Ruiz-Romero M."/>
            <person name="Marangio P."/>
            <person name="Guigo R."/>
            <person name="Rago D."/>
            <person name="Mirbahai L."/>
            <person name="Eastwood N."/>
            <person name="Colbourne J.K."/>
            <person name="Zhou J."/>
            <person name="Mallon E."/>
            <person name="Orsini L."/>
        </authorList>
    </citation>
    <scope>NUCLEOTIDE SEQUENCE [LARGE SCALE GENOMIC DNA]</scope>
    <source>
        <strain evidence="2">LRV0_1</strain>
    </source>
</reference>
<organism evidence="2 3">
    <name type="scientific">Daphnia magna</name>
    <dbReference type="NCBI Taxonomy" id="35525"/>
    <lineage>
        <taxon>Eukaryota</taxon>
        <taxon>Metazoa</taxon>
        <taxon>Ecdysozoa</taxon>
        <taxon>Arthropoda</taxon>
        <taxon>Crustacea</taxon>
        <taxon>Branchiopoda</taxon>
        <taxon>Diplostraca</taxon>
        <taxon>Cladocera</taxon>
        <taxon>Anomopoda</taxon>
        <taxon>Daphniidae</taxon>
        <taxon>Daphnia</taxon>
    </lineage>
</organism>
<feature type="compositionally biased region" description="Pro residues" evidence="1">
    <location>
        <begin position="66"/>
        <end position="77"/>
    </location>
</feature>
<dbReference type="Proteomes" id="UP001234178">
    <property type="component" value="Unassembled WGS sequence"/>
</dbReference>
<evidence type="ECO:0000256" key="1">
    <source>
        <dbReference type="SAM" id="MobiDB-lite"/>
    </source>
</evidence>
<evidence type="ECO:0000313" key="2">
    <source>
        <dbReference type="EMBL" id="KAK4027860.1"/>
    </source>
</evidence>
<sequence length="134" mass="14460">MEHQPETEHQQEVEAGQASGSSGSEKAIALHPGSSVNDPEAPATSGQLVIRHLCGLLVSAGKPRPSCTPPAPPPTRPLAPLVENPIKKEKNKMRQTNEAQKRPTSDKDAKCTNILQYELEIVKSLEAVKRPKNS</sequence>
<feature type="compositionally biased region" description="Basic and acidic residues" evidence="1">
    <location>
        <begin position="99"/>
        <end position="109"/>
    </location>
</feature>
<keyword evidence="3" id="KW-1185">Reference proteome</keyword>
<evidence type="ECO:0000313" key="3">
    <source>
        <dbReference type="Proteomes" id="UP001234178"/>
    </source>
</evidence>
<feature type="compositionally biased region" description="Low complexity" evidence="1">
    <location>
        <begin position="13"/>
        <end position="27"/>
    </location>
</feature>
<feature type="region of interest" description="Disordered" evidence="1">
    <location>
        <begin position="60"/>
        <end position="109"/>
    </location>
</feature>
<accession>A0ABR0ARY6</accession>
<feature type="region of interest" description="Disordered" evidence="1">
    <location>
        <begin position="1"/>
        <end position="44"/>
    </location>
</feature>